<sequence>MTKIQRTLGLSLGIGTLLLASHAHAVTPVDRFQECIGTSQTTTDNAIPHNPAHATFGVQISDTEPRWDEVILDFDDDVSHEEAVAFAKSWGLDADLNSPTSDAPNIYVAKVEEGAVPFIRDCLSSNSILEGVEENIEYQTFGAPNDPLYQFQWNFKQVNAESAWKMATGKGVVVAVIDTGVAAEDDKAKNIIAAKDLADTAFVKGYDFVDKDDFAWDGHGHGTHVAGTIAQSTNNKYGVAGLAYNSKIMPLRVLNSRGFGQVADIADSIRFAADNGAKVINMSLGGPLPSLVMKASIEHAHKKGVTIIAAAGNAGKRSPSYPAAYDKVVAVAATQFDQHTTFYSQWGPYVDVAAPGGNTRIDQNKDGRPDGVMQETLKDGNTAVHDFALYMGTSMASPHVAAIAALIIEQGVTHPDKVEKILKQSADESQKKRYSNPKEFEERYGAGIVQADAAVKAAVTEQGSTRFGAGLLLALLAFAGVRRKDMLGIAPKASPLFFTGLVAASSGLFFLPLIAGDLSWTAWFSRPLAELDMMLLGVGFHQTPIFASALLPLGAAAFLNGSKTLRALSAGLAIGMAGFLLAESFILTSDVLWIPGAGMLDRVWLAANGLFAFAIGYLTLKR</sequence>
<feature type="active site" description="Charge relay system" evidence="7">
    <location>
        <position position="221"/>
    </location>
</feature>
<keyword evidence="9" id="KW-0812">Transmembrane</keyword>
<evidence type="ECO:0000259" key="11">
    <source>
        <dbReference type="Pfam" id="PF00082"/>
    </source>
</evidence>
<feature type="domain" description="DUF5942" evidence="12">
    <location>
        <begin position="498"/>
        <end position="621"/>
    </location>
</feature>
<dbReference type="EMBL" id="CP042467">
    <property type="protein sequence ID" value="QED26316.1"/>
    <property type="molecule type" value="Genomic_DNA"/>
</dbReference>
<feature type="active site" description="Charge relay system" evidence="7">
    <location>
        <position position="178"/>
    </location>
</feature>
<feature type="transmembrane region" description="Helical" evidence="9">
    <location>
        <begin position="602"/>
        <end position="620"/>
    </location>
</feature>
<keyword evidence="9" id="KW-0472">Membrane</keyword>
<dbReference type="SUPFAM" id="SSF52743">
    <property type="entry name" value="Subtilisin-like"/>
    <property type="match status" value="1"/>
</dbReference>
<dbReference type="InterPro" id="IPR023827">
    <property type="entry name" value="Peptidase_S8_Asp-AS"/>
</dbReference>
<organism evidence="13 14">
    <name type="scientific">Microvenator marinus</name>
    <dbReference type="NCBI Taxonomy" id="2600177"/>
    <lineage>
        <taxon>Bacteria</taxon>
        <taxon>Deltaproteobacteria</taxon>
        <taxon>Bradymonadales</taxon>
        <taxon>Microvenatoraceae</taxon>
        <taxon>Microvenator</taxon>
    </lineage>
</organism>
<feature type="transmembrane region" description="Helical" evidence="9">
    <location>
        <begin position="493"/>
        <end position="515"/>
    </location>
</feature>
<evidence type="ECO:0000256" key="5">
    <source>
        <dbReference type="ARBA" id="ARBA00022801"/>
    </source>
</evidence>
<dbReference type="InterPro" id="IPR036852">
    <property type="entry name" value="Peptidase_S8/S53_dom_sf"/>
</dbReference>
<dbReference type="Proteomes" id="UP000321595">
    <property type="component" value="Chromosome"/>
</dbReference>
<evidence type="ECO:0000256" key="8">
    <source>
        <dbReference type="RuleBase" id="RU003355"/>
    </source>
</evidence>
<name>A0A5B8XRS9_9DELT</name>
<dbReference type="Pfam" id="PF00082">
    <property type="entry name" value="Peptidase_S8"/>
    <property type="match status" value="1"/>
</dbReference>
<evidence type="ECO:0000256" key="2">
    <source>
        <dbReference type="ARBA" id="ARBA00011073"/>
    </source>
</evidence>
<dbReference type="RefSeq" id="WP_146957656.1">
    <property type="nucleotide sequence ID" value="NZ_CP042467.1"/>
</dbReference>
<evidence type="ECO:0000256" key="10">
    <source>
        <dbReference type="SAM" id="SignalP"/>
    </source>
</evidence>
<protein>
    <submittedName>
        <fullName evidence="13">Peptidase S8</fullName>
    </submittedName>
</protein>
<feature type="transmembrane region" description="Helical" evidence="9">
    <location>
        <begin position="463"/>
        <end position="481"/>
    </location>
</feature>
<feature type="chain" id="PRO_5023067176" evidence="10">
    <location>
        <begin position="26"/>
        <end position="622"/>
    </location>
</feature>
<feature type="transmembrane region" description="Helical" evidence="9">
    <location>
        <begin position="571"/>
        <end position="596"/>
    </location>
</feature>
<evidence type="ECO:0000256" key="3">
    <source>
        <dbReference type="ARBA" id="ARBA00022525"/>
    </source>
</evidence>
<evidence type="ECO:0000256" key="4">
    <source>
        <dbReference type="ARBA" id="ARBA00022670"/>
    </source>
</evidence>
<evidence type="ECO:0000256" key="6">
    <source>
        <dbReference type="ARBA" id="ARBA00022825"/>
    </source>
</evidence>
<keyword evidence="6 7" id="KW-0720">Serine protease</keyword>
<dbReference type="PANTHER" id="PTHR43806">
    <property type="entry name" value="PEPTIDASE S8"/>
    <property type="match status" value="1"/>
</dbReference>
<dbReference type="PANTHER" id="PTHR43806:SF11">
    <property type="entry name" value="CEREVISIN-RELATED"/>
    <property type="match status" value="1"/>
</dbReference>
<dbReference type="KEGG" id="bbae:FRD01_03405"/>
<reference evidence="13 14" key="1">
    <citation type="submission" date="2019-08" db="EMBL/GenBank/DDBJ databases">
        <authorList>
            <person name="Liang Q."/>
        </authorList>
    </citation>
    <scope>NUCLEOTIDE SEQUENCE [LARGE SCALE GENOMIC DNA]</scope>
    <source>
        <strain evidence="13 14">V1718</strain>
    </source>
</reference>
<dbReference type="PROSITE" id="PS00138">
    <property type="entry name" value="SUBTILASE_SER"/>
    <property type="match status" value="1"/>
</dbReference>
<keyword evidence="10" id="KW-0732">Signal</keyword>
<feature type="signal peptide" evidence="10">
    <location>
        <begin position="1"/>
        <end position="25"/>
    </location>
</feature>
<dbReference type="PROSITE" id="PS00136">
    <property type="entry name" value="SUBTILASE_ASP"/>
    <property type="match status" value="1"/>
</dbReference>
<keyword evidence="5 7" id="KW-0378">Hydrolase</keyword>
<dbReference type="GO" id="GO:0005576">
    <property type="term" value="C:extracellular region"/>
    <property type="evidence" value="ECO:0007669"/>
    <property type="project" value="UniProtKB-SubCell"/>
</dbReference>
<dbReference type="Pfam" id="PF19366">
    <property type="entry name" value="DUF5942"/>
    <property type="match status" value="1"/>
</dbReference>
<dbReference type="InterPro" id="IPR023828">
    <property type="entry name" value="Peptidase_S8_Ser-AS"/>
</dbReference>
<feature type="transmembrane region" description="Helical" evidence="9">
    <location>
        <begin position="535"/>
        <end position="559"/>
    </location>
</feature>
<keyword evidence="3" id="KW-0964">Secreted</keyword>
<dbReference type="AlphaFoldDB" id="A0A5B8XRS9"/>
<keyword evidence="4 7" id="KW-0645">Protease</keyword>
<dbReference type="CDD" id="cd07484">
    <property type="entry name" value="Peptidases_S8_Thermitase_like"/>
    <property type="match status" value="1"/>
</dbReference>
<dbReference type="InterPro" id="IPR000209">
    <property type="entry name" value="Peptidase_S8/S53_dom"/>
</dbReference>
<feature type="active site" description="Charge relay system" evidence="7">
    <location>
        <position position="394"/>
    </location>
</feature>
<comment type="similarity">
    <text evidence="2 7 8">Belongs to the peptidase S8 family.</text>
</comment>
<dbReference type="OrthoDB" id="9790784at2"/>
<feature type="domain" description="Peptidase S8/S53" evidence="11">
    <location>
        <begin position="169"/>
        <end position="447"/>
    </location>
</feature>
<dbReference type="InterPro" id="IPR045986">
    <property type="entry name" value="DUF5942"/>
</dbReference>
<accession>A0A5B8XRS9</accession>
<dbReference type="InterPro" id="IPR050131">
    <property type="entry name" value="Peptidase_S8_subtilisin-like"/>
</dbReference>
<evidence type="ECO:0000256" key="1">
    <source>
        <dbReference type="ARBA" id="ARBA00004613"/>
    </source>
</evidence>
<comment type="subcellular location">
    <subcellularLocation>
        <location evidence="1">Secreted</location>
    </subcellularLocation>
</comment>
<evidence type="ECO:0000256" key="9">
    <source>
        <dbReference type="SAM" id="Phobius"/>
    </source>
</evidence>
<evidence type="ECO:0000256" key="7">
    <source>
        <dbReference type="PROSITE-ProRule" id="PRU01240"/>
    </source>
</evidence>
<dbReference type="GO" id="GO:0004252">
    <property type="term" value="F:serine-type endopeptidase activity"/>
    <property type="evidence" value="ECO:0007669"/>
    <property type="project" value="UniProtKB-UniRule"/>
</dbReference>
<keyword evidence="14" id="KW-1185">Reference proteome</keyword>
<evidence type="ECO:0000313" key="13">
    <source>
        <dbReference type="EMBL" id="QED26316.1"/>
    </source>
</evidence>
<dbReference type="PROSITE" id="PS51892">
    <property type="entry name" value="SUBTILASE"/>
    <property type="match status" value="1"/>
</dbReference>
<dbReference type="InterPro" id="IPR015500">
    <property type="entry name" value="Peptidase_S8_subtilisin-rel"/>
</dbReference>
<evidence type="ECO:0000313" key="14">
    <source>
        <dbReference type="Proteomes" id="UP000321595"/>
    </source>
</evidence>
<dbReference type="Gene3D" id="3.40.50.200">
    <property type="entry name" value="Peptidase S8/S53 domain"/>
    <property type="match status" value="1"/>
</dbReference>
<gene>
    <name evidence="13" type="ORF">FRD01_03405</name>
</gene>
<dbReference type="PRINTS" id="PR00723">
    <property type="entry name" value="SUBTILISIN"/>
</dbReference>
<keyword evidence="9" id="KW-1133">Transmembrane helix</keyword>
<proteinExistence type="inferred from homology"/>
<dbReference type="InterPro" id="IPR034084">
    <property type="entry name" value="Thermitase-like_dom"/>
</dbReference>
<dbReference type="GO" id="GO:0006508">
    <property type="term" value="P:proteolysis"/>
    <property type="evidence" value="ECO:0007669"/>
    <property type="project" value="UniProtKB-KW"/>
</dbReference>
<evidence type="ECO:0000259" key="12">
    <source>
        <dbReference type="Pfam" id="PF19366"/>
    </source>
</evidence>